<evidence type="ECO:0000256" key="3">
    <source>
        <dbReference type="ARBA" id="ARBA00022448"/>
    </source>
</evidence>
<keyword evidence="13" id="KW-0614">Plasmid</keyword>
<accession>A0AB38HU54</accession>
<dbReference type="InterPro" id="IPR003439">
    <property type="entry name" value="ABC_transporter-like_ATP-bd"/>
</dbReference>
<protein>
    <submittedName>
        <fullName evidence="13">Type I secretion system permease/ATPase</fullName>
    </submittedName>
</protein>
<feature type="transmembrane region" description="Helical" evidence="10">
    <location>
        <begin position="129"/>
        <end position="149"/>
    </location>
</feature>
<dbReference type="SUPFAM" id="SSF52540">
    <property type="entry name" value="P-loop containing nucleoside triphosphate hydrolases"/>
    <property type="match status" value="1"/>
</dbReference>
<dbReference type="PANTHER" id="PTHR43394">
    <property type="entry name" value="ATP-DEPENDENT PERMEASE MDL1, MITOCHONDRIAL"/>
    <property type="match status" value="1"/>
</dbReference>
<organism evidence="13 14">
    <name type="scientific">Rhizobium ruizarguesonis</name>
    <dbReference type="NCBI Taxonomy" id="2081791"/>
    <lineage>
        <taxon>Bacteria</taxon>
        <taxon>Pseudomonadati</taxon>
        <taxon>Pseudomonadota</taxon>
        <taxon>Alphaproteobacteria</taxon>
        <taxon>Hyphomicrobiales</taxon>
        <taxon>Rhizobiaceae</taxon>
        <taxon>Rhizobium/Agrobacterium group</taxon>
        <taxon>Rhizobium</taxon>
    </lineage>
</organism>
<feature type="transmembrane region" description="Helical" evidence="10">
    <location>
        <begin position="12"/>
        <end position="38"/>
    </location>
</feature>
<dbReference type="PROSITE" id="PS00211">
    <property type="entry name" value="ABC_TRANSPORTER_1"/>
    <property type="match status" value="1"/>
</dbReference>
<evidence type="ECO:0000256" key="5">
    <source>
        <dbReference type="ARBA" id="ARBA00022692"/>
    </source>
</evidence>
<geneLocation type="plasmid" evidence="13">
    <name>pSM92_Rh12</name>
</geneLocation>
<comment type="caution">
    <text evidence="13">The sequence shown here is derived from an EMBL/GenBank/DDBJ whole genome shotgun (WGS) entry which is preliminary data.</text>
</comment>
<dbReference type="SMART" id="SM00382">
    <property type="entry name" value="AAA"/>
    <property type="match status" value="1"/>
</dbReference>
<keyword evidence="5 10" id="KW-0812">Transmembrane</keyword>
<dbReference type="Gene3D" id="1.20.1560.10">
    <property type="entry name" value="ABC transporter type 1, transmembrane domain"/>
    <property type="match status" value="1"/>
</dbReference>
<keyword evidence="9 10" id="KW-0472">Membrane</keyword>
<keyword evidence="4" id="KW-1003">Cell membrane</keyword>
<evidence type="ECO:0000256" key="1">
    <source>
        <dbReference type="ARBA" id="ARBA00004651"/>
    </source>
</evidence>
<name>A0AB38HU54_9HYPH</name>
<dbReference type="NCBIfam" id="TIGR01842">
    <property type="entry name" value="type_I_sec_PrtD"/>
    <property type="match status" value="1"/>
</dbReference>
<keyword evidence="7" id="KW-0067">ATP-binding</keyword>
<dbReference type="InterPro" id="IPR011527">
    <property type="entry name" value="ABC1_TM_dom"/>
</dbReference>
<dbReference type="FunFam" id="3.40.50.300:FF:001444">
    <property type="entry name" value="ABC transporter ATP-binding protein"/>
    <property type="match status" value="1"/>
</dbReference>
<evidence type="ECO:0000313" key="14">
    <source>
        <dbReference type="Proteomes" id="UP000294215"/>
    </source>
</evidence>
<evidence type="ECO:0000256" key="7">
    <source>
        <dbReference type="ARBA" id="ARBA00022840"/>
    </source>
</evidence>
<dbReference type="GO" id="GO:0030256">
    <property type="term" value="C:type I protein secretion system complex"/>
    <property type="evidence" value="ECO:0007669"/>
    <property type="project" value="InterPro"/>
</dbReference>
<keyword evidence="8 10" id="KW-1133">Transmembrane helix</keyword>
<dbReference type="PROSITE" id="PS50893">
    <property type="entry name" value="ABC_TRANSPORTER_2"/>
    <property type="match status" value="1"/>
</dbReference>
<dbReference type="InterPro" id="IPR003593">
    <property type="entry name" value="AAA+_ATPase"/>
</dbReference>
<dbReference type="Pfam" id="PF00005">
    <property type="entry name" value="ABC_tran"/>
    <property type="match status" value="1"/>
</dbReference>
<dbReference type="InterPro" id="IPR039421">
    <property type="entry name" value="Type_1_exporter"/>
</dbReference>
<gene>
    <name evidence="13" type="ORF">ELH40_35860</name>
</gene>
<feature type="transmembrane region" description="Helical" evidence="10">
    <location>
        <begin position="50"/>
        <end position="70"/>
    </location>
</feature>
<dbReference type="Gene3D" id="3.40.50.300">
    <property type="entry name" value="P-loop containing nucleotide triphosphate hydrolases"/>
    <property type="match status" value="1"/>
</dbReference>
<proteinExistence type="inferred from homology"/>
<evidence type="ECO:0000259" key="12">
    <source>
        <dbReference type="PROSITE" id="PS50929"/>
    </source>
</evidence>
<dbReference type="GO" id="GO:0016887">
    <property type="term" value="F:ATP hydrolysis activity"/>
    <property type="evidence" value="ECO:0007669"/>
    <property type="project" value="InterPro"/>
</dbReference>
<comment type="subcellular location">
    <subcellularLocation>
        <location evidence="1">Cell membrane</location>
        <topology evidence="1">Multi-pass membrane protein</topology>
    </subcellularLocation>
</comment>
<dbReference type="Proteomes" id="UP000294215">
    <property type="component" value="Unassembled WGS sequence"/>
</dbReference>
<keyword evidence="6" id="KW-0547">Nucleotide-binding</keyword>
<reference evidence="13 14" key="1">
    <citation type="submission" date="2019-02" db="EMBL/GenBank/DDBJ databases">
        <title>The genomic architecture of introgression among sibling species of bacteria.</title>
        <authorList>
            <person name="Cavassim M.I.A."/>
            <person name="Moeskjaer S."/>
            <person name="Moslemi C."/>
            <person name="Fields B."/>
            <person name="Bachmann A."/>
            <person name="Vilhjalmsson B."/>
            <person name="Schierup M.H."/>
            <person name="Young J.P.W."/>
            <person name="Andersen S.U."/>
        </authorList>
    </citation>
    <scope>NUCLEOTIDE SEQUENCE [LARGE SCALE GENOMIC DNA]</scope>
    <source>
        <strain evidence="13 14">SM92</strain>
        <plasmid evidence="13">pSM92_Rh12</plasmid>
    </source>
</reference>
<dbReference type="EMBL" id="SIMR01000006">
    <property type="protein sequence ID" value="TBC02988.1"/>
    <property type="molecule type" value="Genomic_DNA"/>
</dbReference>
<evidence type="ECO:0000256" key="8">
    <source>
        <dbReference type="ARBA" id="ARBA00022989"/>
    </source>
</evidence>
<sequence>MSHTRPFPPRVFTPAVVMAVVLTSCVNLLALIGPIFMIEVYDRVIPSKNMPTLVALGVLAAFLYLFSGVLDVLRGRIMARVAGVLDVDLASSVFRIIATMPRVAGVRQGATRPAADLDQIRQFLSGSGLLSLFDLPWALLYLFVCFLFHPYIGIAATSALLVLVVLTAITHFATKREARNLSTTLVARGRLEEEVHRNVEAIASMGLFDRAYERWFDLHDAHAKSGRKINDLAGMAASASKTFRYAVQSGVLALGAYLVVDGQLTGGMILASSVIVSRALAPVEQVIGQWKSLIGAMQAWRRLSESSTLAAVTEHKTNLAAPQLNLEVRNVAIIPPGTQKLAVKNASFALEAGSILGVIGPSGSGKSCLVRAIAGIWSPLRGEIRLDGATLDQWTDAARGSHIGYLPQTVELFEGTVAENISRFAKNADDDDILDAAHAAGAHEMIVHFEHGYQSAVGEGGKNLSAGQRQRIALARALFKKPFLVVLDEPNSNLDVDGERALANALQRVKDRNGIVIVVAHRSDIMNIVDHVLMLRNGDVAMYGKRDAIINRISEGPRALPATTLKVVDGDLGA</sequence>
<evidence type="ECO:0000256" key="4">
    <source>
        <dbReference type="ARBA" id="ARBA00022475"/>
    </source>
</evidence>
<feature type="domain" description="ABC transporter" evidence="11">
    <location>
        <begin position="326"/>
        <end position="562"/>
    </location>
</feature>
<keyword evidence="3" id="KW-0813">Transport</keyword>
<feature type="transmembrane region" description="Helical" evidence="10">
    <location>
        <begin position="155"/>
        <end position="173"/>
    </location>
</feature>
<evidence type="ECO:0000256" key="6">
    <source>
        <dbReference type="ARBA" id="ARBA00022741"/>
    </source>
</evidence>
<dbReference type="InterPro" id="IPR027417">
    <property type="entry name" value="P-loop_NTPase"/>
</dbReference>
<dbReference type="InterPro" id="IPR017871">
    <property type="entry name" value="ABC_transporter-like_CS"/>
</dbReference>
<dbReference type="GO" id="GO:0015421">
    <property type="term" value="F:ABC-type oligopeptide transporter activity"/>
    <property type="evidence" value="ECO:0007669"/>
    <property type="project" value="TreeGrafter"/>
</dbReference>
<evidence type="ECO:0000256" key="2">
    <source>
        <dbReference type="ARBA" id="ARBA00005417"/>
    </source>
</evidence>
<comment type="similarity">
    <text evidence="2">Belongs to the ABC transporter superfamily.</text>
</comment>
<evidence type="ECO:0000259" key="11">
    <source>
        <dbReference type="PROSITE" id="PS50893"/>
    </source>
</evidence>
<dbReference type="GO" id="GO:0030253">
    <property type="term" value="P:protein secretion by the type I secretion system"/>
    <property type="evidence" value="ECO:0007669"/>
    <property type="project" value="InterPro"/>
</dbReference>
<feature type="domain" description="ABC transmembrane type-1" evidence="12">
    <location>
        <begin position="17"/>
        <end position="295"/>
    </location>
</feature>
<dbReference type="InterPro" id="IPR010128">
    <property type="entry name" value="ATPase_T1SS_PrtD-like"/>
</dbReference>
<dbReference type="InterPro" id="IPR036640">
    <property type="entry name" value="ABC1_TM_sf"/>
</dbReference>
<dbReference type="PROSITE" id="PS50929">
    <property type="entry name" value="ABC_TM1F"/>
    <property type="match status" value="1"/>
</dbReference>
<evidence type="ECO:0000256" key="10">
    <source>
        <dbReference type="SAM" id="Phobius"/>
    </source>
</evidence>
<dbReference type="GO" id="GO:0005886">
    <property type="term" value="C:plasma membrane"/>
    <property type="evidence" value="ECO:0007669"/>
    <property type="project" value="UniProtKB-SubCell"/>
</dbReference>
<dbReference type="PANTHER" id="PTHR43394:SF1">
    <property type="entry name" value="ATP-BINDING CASSETTE SUB-FAMILY B MEMBER 10, MITOCHONDRIAL"/>
    <property type="match status" value="1"/>
</dbReference>
<dbReference type="SUPFAM" id="SSF90123">
    <property type="entry name" value="ABC transporter transmembrane region"/>
    <property type="match status" value="1"/>
</dbReference>
<dbReference type="Pfam" id="PF00664">
    <property type="entry name" value="ABC_membrane"/>
    <property type="match status" value="1"/>
</dbReference>
<dbReference type="GO" id="GO:0005524">
    <property type="term" value="F:ATP binding"/>
    <property type="evidence" value="ECO:0007669"/>
    <property type="project" value="UniProtKB-KW"/>
</dbReference>
<dbReference type="PROSITE" id="PS51257">
    <property type="entry name" value="PROKAR_LIPOPROTEIN"/>
    <property type="match status" value="1"/>
</dbReference>
<evidence type="ECO:0000256" key="9">
    <source>
        <dbReference type="ARBA" id="ARBA00023136"/>
    </source>
</evidence>
<dbReference type="AlphaFoldDB" id="A0AB38HU54"/>
<evidence type="ECO:0000313" key="13">
    <source>
        <dbReference type="EMBL" id="TBC02988.1"/>
    </source>
</evidence>